<dbReference type="Pfam" id="PF13302">
    <property type="entry name" value="Acetyltransf_3"/>
    <property type="match status" value="1"/>
</dbReference>
<reference evidence="2 3" key="1">
    <citation type="submission" date="2018-02" db="EMBL/GenBank/DDBJ databases">
        <title>Draft genome sequences of Elsinoe sp., causing black scab on jojoba.</title>
        <authorList>
            <person name="Stodart B."/>
            <person name="Jeffress S."/>
            <person name="Ash G."/>
            <person name="Arun Chinnappa K."/>
        </authorList>
    </citation>
    <scope>NUCLEOTIDE SEQUENCE [LARGE SCALE GENOMIC DNA]</scope>
    <source>
        <strain evidence="2 3">Hillstone_2</strain>
    </source>
</reference>
<dbReference type="PROSITE" id="PS51186">
    <property type="entry name" value="GNAT"/>
    <property type="match status" value="1"/>
</dbReference>
<accession>A0A4U7AWY8</accession>
<dbReference type="SUPFAM" id="SSF55729">
    <property type="entry name" value="Acyl-CoA N-acyltransferases (Nat)"/>
    <property type="match status" value="1"/>
</dbReference>
<dbReference type="InterPro" id="IPR000182">
    <property type="entry name" value="GNAT_dom"/>
</dbReference>
<evidence type="ECO:0000313" key="3">
    <source>
        <dbReference type="Proteomes" id="UP000308133"/>
    </source>
</evidence>
<sequence>MPTEDPARSARLVYRAAESPEDDEFFRAINNDRIGYMNSNASNALLSGNTRAKDYQSYVMNKVLLGAVVCLPATPGTTTAPTPIGAVHLNSHGQNLNHHRHTEIGIDILPEYQGKGYGSETIRWVLDWAFKRANMHKVVIRAFEWNNGAVRLYEKIGFQREGRLREQLWHDGRYWDEVVLGMLSREWEEIRAKQ</sequence>
<organism evidence="2 3">
    <name type="scientific">Elsinoe australis</name>
    <dbReference type="NCBI Taxonomy" id="40998"/>
    <lineage>
        <taxon>Eukaryota</taxon>
        <taxon>Fungi</taxon>
        <taxon>Dikarya</taxon>
        <taxon>Ascomycota</taxon>
        <taxon>Pezizomycotina</taxon>
        <taxon>Dothideomycetes</taxon>
        <taxon>Dothideomycetidae</taxon>
        <taxon>Myriangiales</taxon>
        <taxon>Elsinoaceae</taxon>
        <taxon>Elsinoe</taxon>
    </lineage>
</organism>
<feature type="domain" description="N-acetyltransferase" evidence="1">
    <location>
        <begin position="12"/>
        <end position="181"/>
    </location>
</feature>
<dbReference type="PANTHER" id="PTHR43415">
    <property type="entry name" value="SPERMIDINE N(1)-ACETYLTRANSFERASE"/>
    <property type="match status" value="1"/>
</dbReference>
<gene>
    <name evidence="2" type="ORF">C1H76_7613</name>
</gene>
<evidence type="ECO:0000313" key="2">
    <source>
        <dbReference type="EMBL" id="TKX20224.1"/>
    </source>
</evidence>
<proteinExistence type="predicted"/>
<dbReference type="AlphaFoldDB" id="A0A4U7AWY8"/>
<dbReference type="PANTHER" id="PTHR43415:SF3">
    <property type="entry name" value="GNAT-FAMILY ACETYLTRANSFERASE"/>
    <property type="match status" value="1"/>
</dbReference>
<dbReference type="InterPro" id="IPR016181">
    <property type="entry name" value="Acyl_CoA_acyltransferase"/>
</dbReference>
<comment type="caution">
    <text evidence="2">The sequence shown here is derived from an EMBL/GenBank/DDBJ whole genome shotgun (WGS) entry which is preliminary data.</text>
</comment>
<evidence type="ECO:0000259" key="1">
    <source>
        <dbReference type="PROSITE" id="PS51186"/>
    </source>
</evidence>
<dbReference type="GO" id="GO:0016747">
    <property type="term" value="F:acyltransferase activity, transferring groups other than amino-acyl groups"/>
    <property type="evidence" value="ECO:0007669"/>
    <property type="project" value="InterPro"/>
</dbReference>
<dbReference type="CDD" id="cd04301">
    <property type="entry name" value="NAT_SF"/>
    <property type="match status" value="1"/>
</dbReference>
<protein>
    <submittedName>
        <fullName evidence="2">Acetyltransferase (GNAT) domain-containing protein 10</fullName>
    </submittedName>
</protein>
<keyword evidence="2" id="KW-0808">Transferase</keyword>
<dbReference type="EMBL" id="PTQR01000098">
    <property type="protein sequence ID" value="TKX20224.1"/>
    <property type="molecule type" value="Genomic_DNA"/>
</dbReference>
<name>A0A4U7AWY8_9PEZI</name>
<dbReference type="Proteomes" id="UP000308133">
    <property type="component" value="Unassembled WGS sequence"/>
</dbReference>
<dbReference type="Gene3D" id="3.40.630.30">
    <property type="match status" value="1"/>
</dbReference>